<name>A0A3B0J3A8_DROGU</name>
<evidence type="ECO:0000256" key="2">
    <source>
        <dbReference type="SAM" id="SignalP"/>
    </source>
</evidence>
<keyword evidence="2" id="KW-0732">Signal</keyword>
<sequence>MQVKQLSPLLALRLVCGGARCMAQFPVAPVEPKTAFHYQLPHEQLLGEYLELETKCKNLRTALHQSSNKWHSQSPWPQQLSSLECPTGHLMKTCCLHRVGQCKCLQTVCWCQLPPTNRT</sequence>
<evidence type="ECO:0000313" key="3">
    <source>
        <dbReference type="EMBL" id="SPP73712.1"/>
    </source>
</evidence>
<feature type="chain" id="PRO_5017334777" description="Cocaine- and amphetamine-regulated transcript protein" evidence="2">
    <location>
        <begin position="22"/>
        <end position="119"/>
    </location>
</feature>
<keyword evidence="1" id="KW-0175">Coiled coil</keyword>
<feature type="coiled-coil region" evidence="1">
    <location>
        <begin position="42"/>
        <end position="69"/>
    </location>
</feature>
<protein>
    <recommendedName>
        <fullName evidence="5">Cocaine- and amphetamine-regulated transcript protein</fullName>
    </recommendedName>
</protein>
<keyword evidence="4" id="KW-1185">Reference proteome</keyword>
<dbReference type="AlphaFoldDB" id="A0A3B0J3A8"/>
<gene>
    <name evidence="3" type="ORF">DGUA_6G001225</name>
</gene>
<feature type="signal peptide" evidence="2">
    <location>
        <begin position="1"/>
        <end position="21"/>
    </location>
</feature>
<proteinExistence type="predicted"/>
<accession>A0A3B0J3A8</accession>
<dbReference type="Proteomes" id="UP000268350">
    <property type="component" value="Unassembled WGS sequence"/>
</dbReference>
<evidence type="ECO:0000313" key="4">
    <source>
        <dbReference type="Proteomes" id="UP000268350"/>
    </source>
</evidence>
<organism evidence="3 4">
    <name type="scientific">Drosophila guanche</name>
    <name type="common">Fruit fly</name>
    <dbReference type="NCBI Taxonomy" id="7266"/>
    <lineage>
        <taxon>Eukaryota</taxon>
        <taxon>Metazoa</taxon>
        <taxon>Ecdysozoa</taxon>
        <taxon>Arthropoda</taxon>
        <taxon>Hexapoda</taxon>
        <taxon>Insecta</taxon>
        <taxon>Pterygota</taxon>
        <taxon>Neoptera</taxon>
        <taxon>Endopterygota</taxon>
        <taxon>Diptera</taxon>
        <taxon>Brachycera</taxon>
        <taxon>Muscomorpha</taxon>
        <taxon>Ephydroidea</taxon>
        <taxon>Drosophilidae</taxon>
        <taxon>Drosophila</taxon>
        <taxon>Sophophora</taxon>
    </lineage>
</organism>
<dbReference type="EMBL" id="OUUW01000001">
    <property type="protein sequence ID" value="SPP73712.1"/>
    <property type="molecule type" value="Genomic_DNA"/>
</dbReference>
<evidence type="ECO:0008006" key="5">
    <source>
        <dbReference type="Google" id="ProtNLM"/>
    </source>
</evidence>
<evidence type="ECO:0000256" key="1">
    <source>
        <dbReference type="SAM" id="Coils"/>
    </source>
</evidence>
<reference evidence="4" key="1">
    <citation type="submission" date="2018-01" db="EMBL/GenBank/DDBJ databases">
        <authorList>
            <person name="Alioto T."/>
            <person name="Alioto T."/>
        </authorList>
    </citation>
    <scope>NUCLEOTIDE SEQUENCE [LARGE SCALE GENOMIC DNA]</scope>
</reference>